<dbReference type="Proteomes" id="UP000823399">
    <property type="component" value="Unassembled WGS sequence"/>
</dbReference>
<dbReference type="EMBL" id="JABBWM010000088">
    <property type="protein sequence ID" value="KAG2092811.1"/>
    <property type="molecule type" value="Genomic_DNA"/>
</dbReference>
<name>A0A9P7EV40_9AGAM</name>
<dbReference type="Pfam" id="PF18759">
    <property type="entry name" value="Plavaka"/>
    <property type="match status" value="1"/>
</dbReference>
<accession>A0A9P7EV40</accession>
<protein>
    <recommendedName>
        <fullName evidence="1">DUF6830 domain-containing protein</fullName>
    </recommendedName>
</protein>
<feature type="domain" description="DUF6830" evidence="1">
    <location>
        <begin position="331"/>
        <end position="487"/>
    </location>
</feature>
<keyword evidence="3" id="KW-1185">Reference proteome</keyword>
<evidence type="ECO:0000259" key="1">
    <source>
        <dbReference type="Pfam" id="PF20722"/>
    </source>
</evidence>
<organism evidence="2 3">
    <name type="scientific">Suillus discolor</name>
    <dbReference type="NCBI Taxonomy" id="1912936"/>
    <lineage>
        <taxon>Eukaryota</taxon>
        <taxon>Fungi</taxon>
        <taxon>Dikarya</taxon>
        <taxon>Basidiomycota</taxon>
        <taxon>Agaricomycotina</taxon>
        <taxon>Agaricomycetes</taxon>
        <taxon>Agaricomycetidae</taxon>
        <taxon>Boletales</taxon>
        <taxon>Suillineae</taxon>
        <taxon>Suillaceae</taxon>
        <taxon>Suillus</taxon>
    </lineage>
</organism>
<reference evidence="2" key="1">
    <citation type="journal article" date="2020" name="New Phytol.">
        <title>Comparative genomics reveals dynamic genome evolution in host specialist ectomycorrhizal fungi.</title>
        <authorList>
            <person name="Lofgren L.A."/>
            <person name="Nguyen N.H."/>
            <person name="Vilgalys R."/>
            <person name="Ruytinx J."/>
            <person name="Liao H.L."/>
            <person name="Branco S."/>
            <person name="Kuo A."/>
            <person name="LaButti K."/>
            <person name="Lipzen A."/>
            <person name="Andreopoulos W."/>
            <person name="Pangilinan J."/>
            <person name="Riley R."/>
            <person name="Hundley H."/>
            <person name="Na H."/>
            <person name="Barry K."/>
            <person name="Grigoriev I.V."/>
            <person name="Stajich J.E."/>
            <person name="Kennedy P.G."/>
        </authorList>
    </citation>
    <scope>NUCLEOTIDE SEQUENCE</scope>
    <source>
        <strain evidence="2">FC423</strain>
    </source>
</reference>
<dbReference type="GeneID" id="64704573"/>
<gene>
    <name evidence="2" type="ORF">F5147DRAFT_779554</name>
</gene>
<evidence type="ECO:0000313" key="3">
    <source>
        <dbReference type="Proteomes" id="UP000823399"/>
    </source>
</evidence>
<dbReference type="InterPro" id="IPR041078">
    <property type="entry name" value="Plavaka"/>
</dbReference>
<evidence type="ECO:0000313" key="2">
    <source>
        <dbReference type="EMBL" id="KAG2092811.1"/>
    </source>
</evidence>
<dbReference type="InterPro" id="IPR049233">
    <property type="entry name" value="DUF6830"/>
</dbReference>
<comment type="caution">
    <text evidence="2">The sequence shown here is derived from an EMBL/GenBank/DDBJ whole genome shotgun (WGS) entry which is preliminary data.</text>
</comment>
<sequence>MLTSYIADTPEAMMLACVGGKTSPVTMAMYKYFGDPFQHEPWTRSKTLAQLDMVHSRARPNDIEAFFREAQKFRLNGIDKPFWSDWLLVDPSRFLTPESLHHIHKQFWDHDVQWIILAMGGSEIDFWFLVIQPTTGYRHFHGASADAVPAGVIVAVRALMHFRYLVQSLCIDDKDLGRITAALSEFHANKHAIIAAGLRQGKGSKVINNWQIPKLELMQNIVPSIRNSGVIAQWSVDVTEHAHITMVKDPARSTNNNNYDPQICRYLDRADKCNRFELATSLLDHSQREDPGVVGDEFVEEDDEIDDDVNDFPAELLSSIQIPAQPHPITNYFSLAKILQHKEIGSVPVPLCSFTIGRTALHLSYNPSIRNATVNEVAIMFCLPDLRPAIADFLHREATYGNHIHSISGPRRSTHDTQLPFDHLQVWFKICLQETDFHDPDNVLPVQTLNCAPPCGPWTLGRYDTAIIQTNSGHSWPTSGLSGHSIGQIRLVIWPIARSGMPWAWDDQFLTYVQCFDISSECVPTTQLHTLKRAKHSNGMRMGDVILVSQLRAPIHLVPHLAPLRTRVSPHTTA</sequence>
<proteinExistence type="predicted"/>
<dbReference type="AlphaFoldDB" id="A0A9P7EV40"/>
<dbReference type="Pfam" id="PF20722">
    <property type="entry name" value="DUF6830"/>
    <property type="match status" value="1"/>
</dbReference>
<dbReference type="OrthoDB" id="3232986at2759"/>
<dbReference type="RefSeq" id="XP_041286986.1">
    <property type="nucleotide sequence ID" value="XM_041442314.1"/>
</dbReference>